<evidence type="ECO:0000313" key="11">
    <source>
        <dbReference type="Proteomes" id="UP000479000"/>
    </source>
</evidence>
<dbReference type="GO" id="GO:0005283">
    <property type="term" value="F:amino acid:sodium symporter activity"/>
    <property type="evidence" value="ECO:0007669"/>
    <property type="project" value="TreeGrafter"/>
</dbReference>
<dbReference type="GO" id="GO:0005886">
    <property type="term" value="C:plasma membrane"/>
    <property type="evidence" value="ECO:0007669"/>
    <property type="project" value="TreeGrafter"/>
</dbReference>
<dbReference type="GO" id="GO:0015179">
    <property type="term" value="F:L-amino acid transmembrane transporter activity"/>
    <property type="evidence" value="ECO:0007669"/>
    <property type="project" value="TreeGrafter"/>
</dbReference>
<accession>A0A6H5HQX8</accession>
<dbReference type="PANTHER" id="PTHR11616:SF323">
    <property type="entry name" value="SODIUM-DEPENDENT TRANSPORTER BEDRAGGLED"/>
    <property type="match status" value="1"/>
</dbReference>
<evidence type="ECO:0008006" key="12">
    <source>
        <dbReference type="Google" id="ProtNLM"/>
    </source>
</evidence>
<dbReference type="Proteomes" id="UP000479000">
    <property type="component" value="Unassembled WGS sequence"/>
</dbReference>
<evidence type="ECO:0000256" key="5">
    <source>
        <dbReference type="ARBA" id="ARBA00022847"/>
    </source>
</evidence>
<gene>
    <name evidence="10" type="ORF">NTEN_LOCUS24463</name>
</gene>
<feature type="transmembrane region" description="Helical" evidence="8">
    <location>
        <begin position="72"/>
        <end position="90"/>
    </location>
</feature>
<keyword evidence="9" id="KW-0732">Signal</keyword>
<evidence type="ECO:0000256" key="7">
    <source>
        <dbReference type="ARBA" id="ARBA00023136"/>
    </source>
</evidence>
<evidence type="ECO:0000256" key="2">
    <source>
        <dbReference type="ARBA" id="ARBA00006459"/>
    </source>
</evidence>
<keyword evidence="6 8" id="KW-1133">Transmembrane helix</keyword>
<dbReference type="EMBL" id="CADCXU010036096">
    <property type="protein sequence ID" value="CAB0020938.1"/>
    <property type="molecule type" value="Genomic_DNA"/>
</dbReference>
<name>A0A6H5HQX8_9HEMI</name>
<dbReference type="InterPro" id="IPR000175">
    <property type="entry name" value="Na/ntran_symport"/>
</dbReference>
<keyword evidence="7 8" id="KW-0472">Membrane</keyword>
<evidence type="ECO:0000256" key="1">
    <source>
        <dbReference type="ARBA" id="ARBA00004141"/>
    </source>
</evidence>
<dbReference type="PANTHER" id="PTHR11616">
    <property type="entry name" value="SODIUM/CHLORIDE DEPENDENT TRANSPORTER"/>
    <property type="match status" value="1"/>
</dbReference>
<keyword evidence="4 8" id="KW-0812">Transmembrane</keyword>
<feature type="signal peptide" evidence="9">
    <location>
        <begin position="1"/>
        <end position="17"/>
    </location>
</feature>
<feature type="transmembrane region" description="Helical" evidence="8">
    <location>
        <begin position="33"/>
        <end position="51"/>
    </location>
</feature>
<evidence type="ECO:0000313" key="10">
    <source>
        <dbReference type="EMBL" id="CAB0020938.1"/>
    </source>
</evidence>
<reference evidence="10 11" key="1">
    <citation type="submission" date="2020-02" db="EMBL/GenBank/DDBJ databases">
        <authorList>
            <person name="Ferguson B K."/>
        </authorList>
    </citation>
    <scope>NUCLEOTIDE SEQUENCE [LARGE SCALE GENOMIC DNA]</scope>
</reference>
<sequence length="163" mass="18076">MSVIMGIPLFTFHVALGQLLGTGTMDMWKISPIFQSWSVAMTEAFYTWGLLGASAMQMASHNRPHHLLYKDTNIVTAVTFAVLILSAFLANTCSQLLLAHGYQYTPSSFEKASTYGFLQPVRWSPLGTNGQPVKWMTHNLYLAGDRIVKPGTNTRQQSGYQAL</sequence>
<keyword evidence="3" id="KW-0813">Transport</keyword>
<evidence type="ECO:0000256" key="8">
    <source>
        <dbReference type="SAM" id="Phobius"/>
    </source>
</evidence>
<keyword evidence="11" id="KW-1185">Reference proteome</keyword>
<dbReference type="GO" id="GO:0089718">
    <property type="term" value="P:amino acid import across plasma membrane"/>
    <property type="evidence" value="ECO:0007669"/>
    <property type="project" value="TreeGrafter"/>
</dbReference>
<feature type="non-terminal residue" evidence="10">
    <location>
        <position position="163"/>
    </location>
</feature>
<keyword evidence="5" id="KW-0769">Symport</keyword>
<comment type="similarity">
    <text evidence="2">Belongs to the sodium:neurotransmitter symporter (SNF) (TC 2.A.22) family.</text>
</comment>
<dbReference type="OrthoDB" id="6366319at2759"/>
<evidence type="ECO:0000256" key="4">
    <source>
        <dbReference type="ARBA" id="ARBA00022692"/>
    </source>
</evidence>
<evidence type="ECO:0000256" key="6">
    <source>
        <dbReference type="ARBA" id="ARBA00022989"/>
    </source>
</evidence>
<dbReference type="InterPro" id="IPR037272">
    <property type="entry name" value="SNS_sf"/>
</dbReference>
<dbReference type="AlphaFoldDB" id="A0A6H5HQX8"/>
<comment type="subcellular location">
    <subcellularLocation>
        <location evidence="1">Membrane</location>
        <topology evidence="1">Multi-pass membrane protein</topology>
    </subcellularLocation>
</comment>
<evidence type="ECO:0000256" key="3">
    <source>
        <dbReference type="ARBA" id="ARBA00022448"/>
    </source>
</evidence>
<dbReference type="SUPFAM" id="SSF161070">
    <property type="entry name" value="SNF-like"/>
    <property type="match status" value="1"/>
</dbReference>
<feature type="chain" id="PRO_5026134916" description="Amino acid permease/ SLC12A domain-containing protein" evidence="9">
    <location>
        <begin position="18"/>
        <end position="163"/>
    </location>
</feature>
<protein>
    <recommendedName>
        <fullName evidence="12">Amino acid permease/ SLC12A domain-containing protein</fullName>
    </recommendedName>
</protein>
<organism evidence="10 11">
    <name type="scientific">Nesidiocoris tenuis</name>
    <dbReference type="NCBI Taxonomy" id="355587"/>
    <lineage>
        <taxon>Eukaryota</taxon>
        <taxon>Metazoa</taxon>
        <taxon>Ecdysozoa</taxon>
        <taxon>Arthropoda</taxon>
        <taxon>Hexapoda</taxon>
        <taxon>Insecta</taxon>
        <taxon>Pterygota</taxon>
        <taxon>Neoptera</taxon>
        <taxon>Paraneoptera</taxon>
        <taxon>Hemiptera</taxon>
        <taxon>Heteroptera</taxon>
        <taxon>Panheteroptera</taxon>
        <taxon>Cimicomorpha</taxon>
        <taxon>Miridae</taxon>
        <taxon>Dicyphina</taxon>
        <taxon>Nesidiocoris</taxon>
    </lineage>
</organism>
<proteinExistence type="inferred from homology"/>
<evidence type="ECO:0000256" key="9">
    <source>
        <dbReference type="SAM" id="SignalP"/>
    </source>
</evidence>